<protein>
    <recommendedName>
        <fullName evidence="3">DUF218 domain-containing protein</fullName>
    </recommendedName>
</protein>
<gene>
    <name evidence="1" type="ORF">LQG66_00160</name>
</gene>
<dbReference type="EMBL" id="CP088156">
    <property type="protein sequence ID" value="UFZ08190.1"/>
    <property type="molecule type" value="Genomic_DNA"/>
</dbReference>
<name>A0ABY3RMY8_9BRAD</name>
<evidence type="ECO:0000313" key="2">
    <source>
        <dbReference type="Proteomes" id="UP001431010"/>
    </source>
</evidence>
<keyword evidence="2" id="KW-1185">Reference proteome</keyword>
<evidence type="ECO:0000313" key="1">
    <source>
        <dbReference type="EMBL" id="UFZ08190.1"/>
    </source>
</evidence>
<dbReference type="Proteomes" id="UP001431010">
    <property type="component" value="Chromosome"/>
</dbReference>
<sequence>MIALAAVAVAAVPSVAKPILRAAGRVLVVSEQVAPADIIVITNDSGGAGVLHAADLIHDGIASRVAVFTDPPGGEDLEFIRRGLPYEDMAARQIRQLGWLGITDVVKIARDEAGSGGEGEVLAPWSEQHAIRSIVFVAARDHSRRMRRVLDRDMKGHATRVMVQAERYSGFDPECWWQSRGGIRTAIIELEKLALDVVLHPLSF</sequence>
<evidence type="ECO:0008006" key="3">
    <source>
        <dbReference type="Google" id="ProtNLM"/>
    </source>
</evidence>
<reference evidence="1" key="1">
    <citation type="journal article" date="2024" name="Antonie Van Leeuwenhoek">
        <title>Bradyrhizobium ontarionense sp. nov., a novel bacterial symbiont isolated from Aeschynomene indica (Indian jointvetch), harbours photosynthesis, nitrogen fixation and nitrous oxide (N2O) reductase genes.</title>
        <authorList>
            <person name="Bromfield E.S.P."/>
            <person name="Cloutier S."/>
        </authorList>
    </citation>
    <scope>NUCLEOTIDE SEQUENCE</scope>
    <source>
        <strain evidence="1">A19</strain>
    </source>
</reference>
<accession>A0ABY3RMY8</accession>
<organism evidence="1 2">
    <name type="scientific">Bradyrhizobium ontarionense</name>
    <dbReference type="NCBI Taxonomy" id="2898149"/>
    <lineage>
        <taxon>Bacteria</taxon>
        <taxon>Pseudomonadati</taxon>
        <taxon>Pseudomonadota</taxon>
        <taxon>Alphaproteobacteria</taxon>
        <taxon>Hyphomicrobiales</taxon>
        <taxon>Nitrobacteraceae</taxon>
        <taxon>Bradyrhizobium</taxon>
    </lineage>
</organism>
<proteinExistence type="predicted"/>
<dbReference type="RefSeq" id="WP_231327639.1">
    <property type="nucleotide sequence ID" value="NZ_CP088156.1"/>
</dbReference>